<sequence>MRLDDLPQLHFTYDVVGSTRFDKTPPGFHRLEHRARLGEGDEVFRRAGEALLGWRMQRLAGVPFTADGPAEPGVNALGRLGPGMVIGRLRTAVPIGLLGLAIPCRVVWTVDEPDRIGFAYGTLQGHPESGEESFIVTRESDGIYFTVTAYSRAAAWYARLGGPATRTVQGLAARRYANALRRLATSSR</sequence>
<evidence type="ECO:0000259" key="1">
    <source>
        <dbReference type="Pfam" id="PF09348"/>
    </source>
</evidence>
<dbReference type="PIRSF" id="PIRSF010260">
    <property type="entry name" value="UCP010260"/>
    <property type="match status" value="1"/>
</dbReference>
<dbReference type="AlphaFoldDB" id="A0A4V2YPN3"/>
<evidence type="ECO:0000313" key="3">
    <source>
        <dbReference type="Proteomes" id="UP000295124"/>
    </source>
</evidence>
<dbReference type="Proteomes" id="UP000295124">
    <property type="component" value="Unassembled WGS sequence"/>
</dbReference>
<evidence type="ECO:0000313" key="2">
    <source>
        <dbReference type="EMBL" id="TDD58927.1"/>
    </source>
</evidence>
<accession>A0A4V2YPN3</accession>
<proteinExistence type="predicted"/>
<gene>
    <name evidence="2" type="ORF">E1263_17240</name>
</gene>
<name>A0A4V2YPN3_9ACTN</name>
<comment type="caution">
    <text evidence="2">The sequence shown here is derived from an EMBL/GenBank/DDBJ whole genome shotgun (WGS) entry which is preliminary data.</text>
</comment>
<organism evidence="2 3">
    <name type="scientific">Kribbella antibiotica</name>
    <dbReference type="NCBI Taxonomy" id="190195"/>
    <lineage>
        <taxon>Bacteria</taxon>
        <taxon>Bacillati</taxon>
        <taxon>Actinomycetota</taxon>
        <taxon>Actinomycetes</taxon>
        <taxon>Propionibacteriales</taxon>
        <taxon>Kribbellaceae</taxon>
        <taxon>Kribbella</taxon>
    </lineage>
</organism>
<dbReference type="PANTHER" id="PTHR34202">
    <property type="entry name" value="UPF0548 PROTEIN"/>
    <property type="match status" value="1"/>
</dbReference>
<dbReference type="InterPro" id="IPR014457">
    <property type="entry name" value="UCP010260"/>
</dbReference>
<dbReference type="PANTHER" id="PTHR34202:SF1">
    <property type="entry name" value="UPF0548 PROTEIN"/>
    <property type="match status" value="1"/>
</dbReference>
<dbReference type="Pfam" id="PF09348">
    <property type="entry name" value="DUF1990"/>
    <property type="match status" value="1"/>
</dbReference>
<reference evidence="2 3" key="1">
    <citation type="submission" date="2019-03" db="EMBL/GenBank/DDBJ databases">
        <title>Draft genome sequences of novel Actinobacteria.</title>
        <authorList>
            <person name="Sahin N."/>
            <person name="Ay H."/>
            <person name="Saygin H."/>
        </authorList>
    </citation>
    <scope>NUCLEOTIDE SEQUENCE [LARGE SCALE GENOMIC DNA]</scope>
    <source>
        <strain evidence="2 3">JCM 13523</strain>
    </source>
</reference>
<dbReference type="InterPro" id="IPR018960">
    <property type="entry name" value="DUF1990"/>
</dbReference>
<dbReference type="EMBL" id="SMKX01000043">
    <property type="protein sequence ID" value="TDD58927.1"/>
    <property type="molecule type" value="Genomic_DNA"/>
</dbReference>
<dbReference type="RefSeq" id="WP_132168511.1">
    <property type="nucleotide sequence ID" value="NZ_SMKX01000043.1"/>
</dbReference>
<feature type="domain" description="DUF1990" evidence="1">
    <location>
        <begin position="12"/>
        <end position="179"/>
    </location>
</feature>
<protein>
    <submittedName>
        <fullName evidence="2">DUF1990 domain-containing protein</fullName>
    </submittedName>
</protein>
<keyword evidence="3" id="KW-1185">Reference proteome</keyword>
<dbReference type="OrthoDB" id="120660at2"/>